<name>A0A0P8AET3_9EURY</name>
<sequence length="141" mass="16077">MITSVKINVLFCMILGLSQKTRKVLIYPVIIKLKWNMVSELKIKCDDEYSLSAINTKNEVINVVVRKCNHCNEIVPIVGICSDCNTEYEHKNTVENPETGFIHFIYECSGCPPAKRKAQKIIKINDGNNRQSSDDLIKNFL</sequence>
<gene>
    <name evidence="1" type="ORF">MPEBLZ_02663</name>
</gene>
<proteinExistence type="predicted"/>
<dbReference type="Proteomes" id="UP000050360">
    <property type="component" value="Unassembled WGS sequence"/>
</dbReference>
<dbReference type="EMBL" id="LKCM01000205">
    <property type="protein sequence ID" value="KPQ42768.1"/>
    <property type="molecule type" value="Genomic_DNA"/>
</dbReference>
<reference evidence="1 2" key="1">
    <citation type="submission" date="2015-09" db="EMBL/GenBank/DDBJ databases">
        <title>A metagenomics-based metabolic model of nitrate-dependent anaerobic oxidation of methane by Methanoperedens-like archaea.</title>
        <authorList>
            <person name="Arshad A."/>
            <person name="Speth D.R."/>
            <person name="De Graaf R.M."/>
            <person name="Op Den Camp H.J."/>
            <person name="Jetten M.S."/>
            <person name="Welte C.U."/>
        </authorList>
    </citation>
    <scope>NUCLEOTIDE SEQUENCE [LARGE SCALE GENOMIC DNA]</scope>
</reference>
<protein>
    <submittedName>
        <fullName evidence="1">Uncharacterized protein</fullName>
    </submittedName>
</protein>
<evidence type="ECO:0000313" key="2">
    <source>
        <dbReference type="Proteomes" id="UP000050360"/>
    </source>
</evidence>
<accession>A0A0P8AET3</accession>
<organism evidence="1 2">
    <name type="scientific">Candidatus Methanoperedens nitratireducens</name>
    <dbReference type="NCBI Taxonomy" id="1392998"/>
    <lineage>
        <taxon>Archaea</taxon>
        <taxon>Methanobacteriati</taxon>
        <taxon>Methanobacteriota</taxon>
        <taxon>Stenosarchaea group</taxon>
        <taxon>Methanomicrobia</taxon>
        <taxon>Methanosarcinales</taxon>
        <taxon>ANME-2 cluster</taxon>
        <taxon>Candidatus Methanoperedentaceae</taxon>
        <taxon>Candidatus Methanoperedens</taxon>
    </lineage>
</organism>
<comment type="caution">
    <text evidence="1">The sequence shown here is derived from an EMBL/GenBank/DDBJ whole genome shotgun (WGS) entry which is preliminary data.</text>
</comment>
<evidence type="ECO:0000313" key="1">
    <source>
        <dbReference type="EMBL" id="KPQ42768.1"/>
    </source>
</evidence>
<dbReference type="AlphaFoldDB" id="A0A0P8AET3"/>